<evidence type="ECO:0000313" key="2">
    <source>
        <dbReference type="Proteomes" id="UP001066276"/>
    </source>
</evidence>
<dbReference type="EMBL" id="JANPWB010000006">
    <property type="protein sequence ID" value="KAJ1177254.1"/>
    <property type="molecule type" value="Genomic_DNA"/>
</dbReference>
<dbReference type="Proteomes" id="UP001066276">
    <property type="component" value="Chromosome 3_2"/>
</dbReference>
<comment type="caution">
    <text evidence="1">The sequence shown here is derived from an EMBL/GenBank/DDBJ whole genome shotgun (WGS) entry which is preliminary data.</text>
</comment>
<evidence type="ECO:0000313" key="1">
    <source>
        <dbReference type="EMBL" id="KAJ1177254.1"/>
    </source>
</evidence>
<organism evidence="1 2">
    <name type="scientific">Pleurodeles waltl</name>
    <name type="common">Iberian ribbed newt</name>
    <dbReference type="NCBI Taxonomy" id="8319"/>
    <lineage>
        <taxon>Eukaryota</taxon>
        <taxon>Metazoa</taxon>
        <taxon>Chordata</taxon>
        <taxon>Craniata</taxon>
        <taxon>Vertebrata</taxon>
        <taxon>Euteleostomi</taxon>
        <taxon>Amphibia</taxon>
        <taxon>Batrachia</taxon>
        <taxon>Caudata</taxon>
        <taxon>Salamandroidea</taxon>
        <taxon>Salamandridae</taxon>
        <taxon>Pleurodelinae</taxon>
        <taxon>Pleurodeles</taxon>
    </lineage>
</organism>
<sequence length="69" mass="7919">MITLPCCPCCLLPTTRQRYQALRDFAYAVSYLLSQNLRSAQHNISSRCYGVHHNNLPRATLQLFCFLVS</sequence>
<name>A0AAV7TM23_PLEWA</name>
<protein>
    <submittedName>
        <fullName evidence="1">Uncharacterized protein</fullName>
    </submittedName>
</protein>
<gene>
    <name evidence="1" type="ORF">NDU88_002515</name>
</gene>
<accession>A0AAV7TM23</accession>
<reference evidence="1" key="1">
    <citation type="journal article" date="2022" name="bioRxiv">
        <title>Sequencing and chromosome-scale assembly of the giantPleurodeles waltlgenome.</title>
        <authorList>
            <person name="Brown T."/>
            <person name="Elewa A."/>
            <person name="Iarovenko S."/>
            <person name="Subramanian E."/>
            <person name="Araus A.J."/>
            <person name="Petzold A."/>
            <person name="Susuki M."/>
            <person name="Suzuki K.-i.T."/>
            <person name="Hayashi T."/>
            <person name="Toyoda A."/>
            <person name="Oliveira C."/>
            <person name="Osipova E."/>
            <person name="Leigh N.D."/>
            <person name="Simon A."/>
            <person name="Yun M.H."/>
        </authorList>
    </citation>
    <scope>NUCLEOTIDE SEQUENCE</scope>
    <source>
        <strain evidence="1">20211129_DDA</strain>
        <tissue evidence="1">Liver</tissue>
    </source>
</reference>
<keyword evidence="2" id="KW-1185">Reference proteome</keyword>
<proteinExistence type="predicted"/>
<dbReference type="AlphaFoldDB" id="A0AAV7TM23"/>